<feature type="region of interest" description="Disordered" evidence="1">
    <location>
        <begin position="24"/>
        <end position="46"/>
    </location>
</feature>
<name>A0A2T2NKM6_CORCC</name>
<sequence>MATKMYAYIPCLALHLADSYSRPATLPDHSRYSATRVSNTGTDSDRRRLLHNIHDDRHFLSSSASAQRSDFLDNACSFMAHLPSIVMEFATYRHV</sequence>
<dbReference type="AlphaFoldDB" id="A0A2T2NKM6"/>
<dbReference type="Proteomes" id="UP000240883">
    <property type="component" value="Unassembled WGS sequence"/>
</dbReference>
<gene>
    <name evidence="2" type="ORF">BS50DRAFT_574474</name>
</gene>
<evidence type="ECO:0000313" key="2">
    <source>
        <dbReference type="EMBL" id="PSN65994.1"/>
    </source>
</evidence>
<dbReference type="EMBL" id="KZ678136">
    <property type="protein sequence ID" value="PSN65994.1"/>
    <property type="molecule type" value="Genomic_DNA"/>
</dbReference>
<organism evidence="2 3">
    <name type="scientific">Corynespora cassiicola Philippines</name>
    <dbReference type="NCBI Taxonomy" id="1448308"/>
    <lineage>
        <taxon>Eukaryota</taxon>
        <taxon>Fungi</taxon>
        <taxon>Dikarya</taxon>
        <taxon>Ascomycota</taxon>
        <taxon>Pezizomycotina</taxon>
        <taxon>Dothideomycetes</taxon>
        <taxon>Pleosporomycetidae</taxon>
        <taxon>Pleosporales</taxon>
        <taxon>Corynesporascaceae</taxon>
        <taxon>Corynespora</taxon>
    </lineage>
</organism>
<keyword evidence="3" id="KW-1185">Reference proteome</keyword>
<evidence type="ECO:0000256" key="1">
    <source>
        <dbReference type="SAM" id="MobiDB-lite"/>
    </source>
</evidence>
<protein>
    <submittedName>
        <fullName evidence="2">Uncharacterized protein</fullName>
    </submittedName>
</protein>
<evidence type="ECO:0000313" key="3">
    <source>
        <dbReference type="Proteomes" id="UP000240883"/>
    </source>
</evidence>
<feature type="compositionally biased region" description="Polar residues" evidence="1">
    <location>
        <begin position="32"/>
        <end position="42"/>
    </location>
</feature>
<accession>A0A2T2NKM6</accession>
<reference evidence="2 3" key="1">
    <citation type="journal article" date="2018" name="Front. Microbiol.">
        <title>Genome-Wide Analysis of Corynespora cassiicola Leaf Fall Disease Putative Effectors.</title>
        <authorList>
            <person name="Lopez D."/>
            <person name="Ribeiro S."/>
            <person name="Label P."/>
            <person name="Fumanal B."/>
            <person name="Venisse J.S."/>
            <person name="Kohler A."/>
            <person name="de Oliveira R.R."/>
            <person name="Labutti K."/>
            <person name="Lipzen A."/>
            <person name="Lail K."/>
            <person name="Bauer D."/>
            <person name="Ohm R.A."/>
            <person name="Barry K.W."/>
            <person name="Spatafora J."/>
            <person name="Grigoriev I.V."/>
            <person name="Martin F.M."/>
            <person name="Pujade-Renaud V."/>
        </authorList>
    </citation>
    <scope>NUCLEOTIDE SEQUENCE [LARGE SCALE GENOMIC DNA]</scope>
    <source>
        <strain evidence="2 3">Philippines</strain>
    </source>
</reference>
<proteinExistence type="predicted"/>